<proteinExistence type="predicted"/>
<feature type="region of interest" description="Disordered" evidence="1">
    <location>
        <begin position="141"/>
        <end position="295"/>
    </location>
</feature>
<keyword evidence="3" id="KW-1185">Reference proteome</keyword>
<feature type="compositionally biased region" description="Low complexity" evidence="1">
    <location>
        <begin position="48"/>
        <end position="66"/>
    </location>
</feature>
<accession>A0ABR2JJ61</accession>
<evidence type="ECO:0000313" key="3">
    <source>
        <dbReference type="Proteomes" id="UP001390339"/>
    </source>
</evidence>
<evidence type="ECO:0000256" key="1">
    <source>
        <dbReference type="SAM" id="MobiDB-lite"/>
    </source>
</evidence>
<sequence length="304" mass="34706">MFLYEQDAIRGCDQYCFDGHRSRYYCHDRRCPGFDPPRDSSLRPEVLSRSSSKRYTSGRSSSSRPSRPGDGVRYVERREPPRSATPSDRLCTFKIEQTGEILTYPRDPNRDRDHLNLLMRHPAPKRGYRYAYDRAGNTVTLPVGPEADDYYDPADAERSSRSRRPSRSASTSYRDGGDQERRSYSSAREIRREPGGNSGLGRSYSTRETRRDYDEGGGLGAGLGRRLSVGRGRNYSSRDDYAGGGGGSYDSMRSRHPPESFSRSYSTRRGRSESFLRPEAAYEEPRQRVVKPEDVDWEIETVVE</sequence>
<feature type="compositionally biased region" description="Basic and acidic residues" evidence="1">
    <location>
        <begin position="205"/>
        <end position="214"/>
    </location>
</feature>
<feature type="region of interest" description="Disordered" evidence="1">
    <location>
        <begin position="37"/>
        <end position="89"/>
    </location>
</feature>
<evidence type="ECO:0000313" key="2">
    <source>
        <dbReference type="EMBL" id="KAK8877794.1"/>
    </source>
</evidence>
<reference evidence="2 3" key="1">
    <citation type="journal article" date="2024" name="IMA Fungus">
        <title>Apiospora arundinis, a panoply of carbohydrate-active enzymes and secondary metabolites.</title>
        <authorList>
            <person name="Sorensen T."/>
            <person name="Petersen C."/>
            <person name="Muurmann A.T."/>
            <person name="Christiansen J.V."/>
            <person name="Brundto M.L."/>
            <person name="Overgaard C.K."/>
            <person name="Boysen A.T."/>
            <person name="Wollenberg R.D."/>
            <person name="Larsen T.O."/>
            <person name="Sorensen J.L."/>
            <person name="Nielsen K.L."/>
            <person name="Sondergaard T.E."/>
        </authorList>
    </citation>
    <scope>NUCLEOTIDE SEQUENCE [LARGE SCALE GENOMIC DNA]</scope>
    <source>
        <strain evidence="2 3">AAU 773</strain>
    </source>
</reference>
<dbReference type="EMBL" id="JAPCWZ010000002">
    <property type="protein sequence ID" value="KAK8877794.1"/>
    <property type="molecule type" value="Genomic_DNA"/>
</dbReference>
<name>A0ABR2JJ61_9PEZI</name>
<feature type="compositionally biased region" description="Low complexity" evidence="1">
    <location>
        <begin position="224"/>
        <end position="235"/>
    </location>
</feature>
<comment type="caution">
    <text evidence="2">The sequence shown here is derived from an EMBL/GenBank/DDBJ whole genome shotgun (WGS) entry which is preliminary data.</text>
</comment>
<gene>
    <name evidence="2" type="ORF">PGQ11_002740</name>
</gene>
<feature type="compositionally biased region" description="Basic and acidic residues" evidence="1">
    <location>
        <begin position="175"/>
        <end position="194"/>
    </location>
</feature>
<feature type="compositionally biased region" description="Basic and acidic residues" evidence="1">
    <location>
        <begin position="283"/>
        <end position="294"/>
    </location>
</feature>
<organism evidence="2 3">
    <name type="scientific">Apiospora arundinis</name>
    <dbReference type="NCBI Taxonomy" id="335852"/>
    <lineage>
        <taxon>Eukaryota</taxon>
        <taxon>Fungi</taxon>
        <taxon>Dikarya</taxon>
        <taxon>Ascomycota</taxon>
        <taxon>Pezizomycotina</taxon>
        <taxon>Sordariomycetes</taxon>
        <taxon>Xylariomycetidae</taxon>
        <taxon>Amphisphaeriales</taxon>
        <taxon>Apiosporaceae</taxon>
        <taxon>Apiospora</taxon>
    </lineage>
</organism>
<protein>
    <submittedName>
        <fullName evidence="2">Uncharacterized protein</fullName>
    </submittedName>
</protein>
<dbReference type="Proteomes" id="UP001390339">
    <property type="component" value="Unassembled WGS sequence"/>
</dbReference>